<evidence type="ECO:0000313" key="2">
    <source>
        <dbReference type="EMBL" id="MED6110912.1"/>
    </source>
</evidence>
<accession>A0ABU6QG45</accession>
<dbReference type="InterPro" id="IPR037056">
    <property type="entry name" value="RNase_H1_N_sf"/>
</dbReference>
<organism evidence="2 3">
    <name type="scientific">Stylosanthes scabra</name>
    <dbReference type="NCBI Taxonomy" id="79078"/>
    <lineage>
        <taxon>Eukaryota</taxon>
        <taxon>Viridiplantae</taxon>
        <taxon>Streptophyta</taxon>
        <taxon>Embryophyta</taxon>
        <taxon>Tracheophyta</taxon>
        <taxon>Spermatophyta</taxon>
        <taxon>Magnoliopsida</taxon>
        <taxon>eudicotyledons</taxon>
        <taxon>Gunneridae</taxon>
        <taxon>Pentapetalae</taxon>
        <taxon>rosids</taxon>
        <taxon>fabids</taxon>
        <taxon>Fabales</taxon>
        <taxon>Fabaceae</taxon>
        <taxon>Papilionoideae</taxon>
        <taxon>50 kb inversion clade</taxon>
        <taxon>dalbergioids sensu lato</taxon>
        <taxon>Dalbergieae</taxon>
        <taxon>Pterocarpus clade</taxon>
        <taxon>Stylosanthes</taxon>
    </lineage>
</organism>
<dbReference type="InterPro" id="IPR009027">
    <property type="entry name" value="Ribosomal_bL9/RNase_H1_N"/>
</dbReference>
<reference evidence="2 3" key="1">
    <citation type="journal article" date="2023" name="Plants (Basel)">
        <title>Bridging the Gap: Combining Genomics and Transcriptomics Approaches to Understand Stylosanthes scabra, an Orphan Legume from the Brazilian Caatinga.</title>
        <authorList>
            <person name="Ferreira-Neto J.R.C."/>
            <person name="da Silva M.D."/>
            <person name="Binneck E."/>
            <person name="de Melo N.F."/>
            <person name="da Silva R.H."/>
            <person name="de Melo A.L.T.M."/>
            <person name="Pandolfi V."/>
            <person name="Bustamante F.O."/>
            <person name="Brasileiro-Vidal A.C."/>
            <person name="Benko-Iseppon A.M."/>
        </authorList>
    </citation>
    <scope>NUCLEOTIDE SEQUENCE [LARGE SCALE GENOMIC DNA]</scope>
    <source>
        <tissue evidence="2">Leaves</tissue>
    </source>
</reference>
<feature type="domain" description="Ribonuclease H1 N-terminal" evidence="1">
    <location>
        <begin position="13"/>
        <end position="55"/>
    </location>
</feature>
<name>A0ABU6QG45_9FABA</name>
<gene>
    <name evidence="2" type="ORF">PIB30_047392</name>
</gene>
<dbReference type="Proteomes" id="UP001341840">
    <property type="component" value="Unassembled WGS sequence"/>
</dbReference>
<keyword evidence="3" id="KW-1185">Reference proteome</keyword>
<evidence type="ECO:0000313" key="3">
    <source>
        <dbReference type="Proteomes" id="UP001341840"/>
    </source>
</evidence>
<dbReference type="Pfam" id="PF01693">
    <property type="entry name" value="Cauli_VI"/>
    <property type="match status" value="1"/>
</dbReference>
<sequence>MSQALTTTAHTYKIYVVFLEWVTGIYNTMEEVGFQISEYEGAKWGEFSNLDEAEEAYLSFLGEGDKKLGIKLINDGDAPEPVETDDHRSRQTVALLALHERYHKEAKLPLLYFLPKPAMVPEKPQRRPLLGLKMVNLLKEACNELQIPHPIYKSISKKFRDRRILHYHLASIVPPGSCKALVQCGRFSVDPQSSMEDTARLCLRALSRHLNRPICDYNFDLL</sequence>
<dbReference type="Gene3D" id="3.40.970.10">
    <property type="entry name" value="Ribonuclease H1, N-terminal domain"/>
    <property type="match status" value="1"/>
</dbReference>
<proteinExistence type="predicted"/>
<comment type="caution">
    <text evidence="2">The sequence shown here is derived from an EMBL/GenBank/DDBJ whole genome shotgun (WGS) entry which is preliminary data.</text>
</comment>
<dbReference type="EMBL" id="JASCZI010000303">
    <property type="protein sequence ID" value="MED6110912.1"/>
    <property type="molecule type" value="Genomic_DNA"/>
</dbReference>
<dbReference type="SUPFAM" id="SSF55658">
    <property type="entry name" value="L9 N-domain-like"/>
    <property type="match status" value="1"/>
</dbReference>
<evidence type="ECO:0000259" key="1">
    <source>
        <dbReference type="Pfam" id="PF01693"/>
    </source>
</evidence>
<dbReference type="InterPro" id="IPR011320">
    <property type="entry name" value="RNase_H1_N"/>
</dbReference>
<protein>
    <recommendedName>
        <fullName evidence="1">Ribonuclease H1 N-terminal domain-containing protein</fullName>
    </recommendedName>
</protein>